<dbReference type="OrthoDB" id="10065496at2759"/>
<dbReference type="Proteomes" id="UP000001554">
    <property type="component" value="Unplaced"/>
</dbReference>
<evidence type="ECO:0000313" key="1">
    <source>
        <dbReference type="Proteomes" id="UP000001554"/>
    </source>
</evidence>
<keyword evidence="1" id="KW-1185">Reference proteome</keyword>
<proteinExistence type="predicted"/>
<sequence>MGNKNKTDLKFNVIFFLSAIVDTLSKHNPSMVSQVQTMVSELRRVTLLWEELWFGALNQHHGDITRRIHQLEDEVKRVLSNTTLSHEEKSAIILEKHNAILKPTVFAMEHLKAITDQPGETPHERWFQDTYEKHIEEALNKLKNPPNPSTPQNSWVMFKQVGSSHFTLPTPAPLRTRGSCLNRWEVHTLPSQHQHPSELVGHV</sequence>
<gene>
    <name evidence="2" type="primary">LOC118408865</name>
</gene>
<accession>A0A9J7KLW2</accession>
<name>A0A9J7KLW2_BRAFL</name>
<dbReference type="RefSeq" id="XP_035665617.1">
    <property type="nucleotide sequence ID" value="XM_035809724.1"/>
</dbReference>
<protein>
    <submittedName>
        <fullName evidence="2">Serine/threonine-protein kinase SMG1-like</fullName>
    </submittedName>
</protein>
<reference evidence="2" key="1">
    <citation type="submission" date="2025-08" db="UniProtKB">
        <authorList>
            <consortium name="RefSeq"/>
        </authorList>
    </citation>
    <scope>IDENTIFICATION</scope>
    <source>
        <strain evidence="2">S238N-H82</strain>
        <tissue evidence="2">Testes</tissue>
    </source>
</reference>
<evidence type="ECO:0000313" key="2">
    <source>
        <dbReference type="RefSeq" id="XP_035665617.1"/>
    </source>
</evidence>
<dbReference type="AlphaFoldDB" id="A0A9J7KLW2"/>
<dbReference type="KEGG" id="bfo:118408865"/>
<organism evidence="1 2">
    <name type="scientific">Branchiostoma floridae</name>
    <name type="common">Florida lancelet</name>
    <name type="synonym">Amphioxus</name>
    <dbReference type="NCBI Taxonomy" id="7739"/>
    <lineage>
        <taxon>Eukaryota</taxon>
        <taxon>Metazoa</taxon>
        <taxon>Chordata</taxon>
        <taxon>Cephalochordata</taxon>
        <taxon>Leptocardii</taxon>
        <taxon>Amphioxiformes</taxon>
        <taxon>Branchiostomatidae</taxon>
        <taxon>Branchiostoma</taxon>
    </lineage>
</organism>
<dbReference type="GeneID" id="118408865"/>
<dbReference type="SMART" id="SM01345">
    <property type="entry name" value="Rapamycin_bind"/>
    <property type="match status" value="1"/>
</dbReference>